<evidence type="ECO:0000313" key="6">
    <source>
        <dbReference type="Proteomes" id="UP000799778"/>
    </source>
</evidence>
<dbReference type="GO" id="GO:0008081">
    <property type="term" value="F:phosphoric diester hydrolase activity"/>
    <property type="evidence" value="ECO:0007669"/>
    <property type="project" value="InterPro"/>
</dbReference>
<feature type="compositionally biased region" description="Low complexity" evidence="3">
    <location>
        <begin position="1"/>
        <end position="14"/>
    </location>
</feature>
<dbReference type="SUPFAM" id="SSF51695">
    <property type="entry name" value="PLC-like phosphodiesterases"/>
    <property type="match status" value="1"/>
</dbReference>
<feature type="transmembrane region" description="Helical" evidence="4">
    <location>
        <begin position="53"/>
        <end position="72"/>
    </location>
</feature>
<evidence type="ECO:0000256" key="3">
    <source>
        <dbReference type="SAM" id="MobiDB-lite"/>
    </source>
</evidence>
<evidence type="ECO:0000313" key="5">
    <source>
        <dbReference type="EMBL" id="KAF2019504.1"/>
    </source>
</evidence>
<dbReference type="InterPro" id="IPR017946">
    <property type="entry name" value="PLC-like_Pdiesterase_TIM-brl"/>
</dbReference>
<dbReference type="OrthoDB" id="4153866at2759"/>
<proteinExistence type="inferred from homology"/>
<evidence type="ECO:0000256" key="4">
    <source>
        <dbReference type="SAM" id="Phobius"/>
    </source>
</evidence>
<dbReference type="GO" id="GO:0006629">
    <property type="term" value="P:lipid metabolic process"/>
    <property type="evidence" value="ECO:0007669"/>
    <property type="project" value="InterPro"/>
</dbReference>
<dbReference type="RefSeq" id="XP_033387843.1">
    <property type="nucleotide sequence ID" value="XM_033527140.1"/>
</dbReference>
<comment type="similarity">
    <text evidence="1">Belongs to the AIM6 family.</text>
</comment>
<evidence type="ECO:0000256" key="2">
    <source>
        <dbReference type="ARBA" id="ARBA00014286"/>
    </source>
</evidence>
<dbReference type="Proteomes" id="UP000799778">
    <property type="component" value="Unassembled WGS sequence"/>
</dbReference>
<dbReference type="AlphaFoldDB" id="A0A6A5Y4R5"/>
<feature type="region of interest" description="Disordered" evidence="3">
    <location>
        <begin position="1"/>
        <end position="22"/>
    </location>
</feature>
<dbReference type="EMBL" id="ML978067">
    <property type="protein sequence ID" value="KAF2019504.1"/>
    <property type="molecule type" value="Genomic_DNA"/>
</dbReference>
<protein>
    <recommendedName>
        <fullName evidence="2">Altered inheritance of mitochondria protein 6</fullName>
    </recommendedName>
</protein>
<dbReference type="InterPro" id="IPR051236">
    <property type="entry name" value="HAT_RTT109-like"/>
</dbReference>
<dbReference type="GeneID" id="54284537"/>
<organism evidence="5 6">
    <name type="scientific">Aaosphaeria arxii CBS 175.79</name>
    <dbReference type="NCBI Taxonomy" id="1450172"/>
    <lineage>
        <taxon>Eukaryota</taxon>
        <taxon>Fungi</taxon>
        <taxon>Dikarya</taxon>
        <taxon>Ascomycota</taxon>
        <taxon>Pezizomycotina</taxon>
        <taxon>Dothideomycetes</taxon>
        <taxon>Pleosporomycetidae</taxon>
        <taxon>Pleosporales</taxon>
        <taxon>Pleosporales incertae sedis</taxon>
        <taxon>Aaosphaeria</taxon>
    </lineage>
</organism>
<keyword evidence="6" id="KW-1185">Reference proteome</keyword>
<keyword evidence="4" id="KW-0812">Transmembrane</keyword>
<dbReference type="PANTHER" id="PTHR31571:SF1">
    <property type="entry name" value="ALTERED INHERITANCE OF MITOCHONDRIA PROTEIN 6"/>
    <property type="match status" value="1"/>
</dbReference>
<evidence type="ECO:0000256" key="1">
    <source>
        <dbReference type="ARBA" id="ARBA00008858"/>
    </source>
</evidence>
<name>A0A6A5Y4R5_9PLEO</name>
<dbReference type="PANTHER" id="PTHR31571">
    <property type="entry name" value="ALTERED INHERITANCE OF MITOCHONDRIA PROTEIN 6"/>
    <property type="match status" value="1"/>
</dbReference>
<accession>A0A6A5Y4R5</accession>
<reference evidence="5" key="1">
    <citation type="journal article" date="2020" name="Stud. Mycol.">
        <title>101 Dothideomycetes genomes: a test case for predicting lifestyles and emergence of pathogens.</title>
        <authorList>
            <person name="Haridas S."/>
            <person name="Albert R."/>
            <person name="Binder M."/>
            <person name="Bloem J."/>
            <person name="Labutti K."/>
            <person name="Salamov A."/>
            <person name="Andreopoulos B."/>
            <person name="Baker S."/>
            <person name="Barry K."/>
            <person name="Bills G."/>
            <person name="Bluhm B."/>
            <person name="Cannon C."/>
            <person name="Castanera R."/>
            <person name="Culley D."/>
            <person name="Daum C."/>
            <person name="Ezra D."/>
            <person name="Gonzalez J."/>
            <person name="Henrissat B."/>
            <person name="Kuo A."/>
            <person name="Liang C."/>
            <person name="Lipzen A."/>
            <person name="Lutzoni F."/>
            <person name="Magnuson J."/>
            <person name="Mondo S."/>
            <person name="Nolan M."/>
            <person name="Ohm R."/>
            <person name="Pangilinan J."/>
            <person name="Park H.-J."/>
            <person name="Ramirez L."/>
            <person name="Alfaro M."/>
            <person name="Sun H."/>
            <person name="Tritt A."/>
            <person name="Yoshinaga Y."/>
            <person name="Zwiers L.-H."/>
            <person name="Turgeon B."/>
            <person name="Goodwin S."/>
            <person name="Spatafora J."/>
            <person name="Crous P."/>
            <person name="Grigoriev I."/>
        </authorList>
    </citation>
    <scope>NUCLEOTIDE SEQUENCE</scope>
    <source>
        <strain evidence="5">CBS 175.79</strain>
    </source>
</reference>
<gene>
    <name evidence="5" type="ORF">BU24DRAFT_419119</name>
</gene>
<keyword evidence="4" id="KW-0472">Membrane</keyword>
<sequence>MQSSSSSDTSDDQTVNNGDIERNTLADNSKHSYLAVFRRIPVPLHRERVGTQVLRTIAFLAIVLCIFQYFWIQHINNGLSRVSNGPFDVVFWKLNRQSPEIWDDERQAFIHDAIPVPVHSHNDYSRGIPLFEALGSGCISVEADIHLRGSDLLVGHTSKGLKSDSNLRSMYLAPLQRMIQLRNKGTYEEEWRGIFRSSPHQTVVLLVDVKTSGPETFAELHAQLQPLRDLDFLTYWNGTERIIRPLTVVASGNAPFESILALDSAHRDIFWDAKLENLFTLNDDLDVDPPIYGFNQSNSYFASTRWTNARLFVPPLNYTYPEGTKINAYMKDMALPHIEQAKARGLISRFWDTPEGPPNLREIAWRVLIKLKTGILNMDDMGTVRARASGWGSL</sequence>
<keyword evidence="4" id="KW-1133">Transmembrane helix</keyword>